<dbReference type="PROSITE" id="PS50075">
    <property type="entry name" value="CARRIER"/>
    <property type="match status" value="1"/>
</dbReference>
<evidence type="ECO:0000256" key="1">
    <source>
        <dbReference type="ARBA" id="ARBA00022450"/>
    </source>
</evidence>
<reference evidence="4 5" key="1">
    <citation type="submission" date="2024-10" db="EMBL/GenBank/DDBJ databases">
        <title>The Natural Products Discovery Center: Release of the First 8490 Sequenced Strains for Exploring Actinobacteria Biosynthetic Diversity.</title>
        <authorList>
            <person name="Kalkreuter E."/>
            <person name="Kautsar S.A."/>
            <person name="Yang D."/>
            <person name="Bader C.D."/>
            <person name="Teijaro C.N."/>
            <person name="Fluegel L."/>
            <person name="Davis C.M."/>
            <person name="Simpson J.R."/>
            <person name="Lauterbach L."/>
            <person name="Steele A.D."/>
            <person name="Gui C."/>
            <person name="Meng S."/>
            <person name="Li G."/>
            <person name="Viehrig K."/>
            <person name="Ye F."/>
            <person name="Su P."/>
            <person name="Kiefer A.F."/>
            <person name="Nichols A."/>
            <person name="Cepeda A.J."/>
            <person name="Yan W."/>
            <person name="Fan B."/>
            <person name="Jiang Y."/>
            <person name="Adhikari A."/>
            <person name="Zheng C.-J."/>
            <person name="Schuster L."/>
            <person name="Cowan T.M."/>
            <person name="Smanski M.J."/>
            <person name="Chevrette M.G."/>
            <person name="De Carvalho L.P.S."/>
            <person name="Shen B."/>
        </authorList>
    </citation>
    <scope>NUCLEOTIDE SEQUENCE [LARGE SCALE GENOMIC DNA]</scope>
    <source>
        <strain evidence="4 5">NPDC002593</strain>
    </source>
</reference>
<keyword evidence="2" id="KW-0597">Phosphoprotein</keyword>
<dbReference type="SUPFAM" id="SSF47336">
    <property type="entry name" value="ACP-like"/>
    <property type="match status" value="1"/>
</dbReference>
<evidence type="ECO:0000313" key="5">
    <source>
        <dbReference type="Proteomes" id="UP001601992"/>
    </source>
</evidence>
<feature type="domain" description="Carrier" evidence="3">
    <location>
        <begin position="13"/>
        <end position="89"/>
    </location>
</feature>
<keyword evidence="5" id="KW-1185">Reference proteome</keyword>
<keyword evidence="1" id="KW-0596">Phosphopantetheine</keyword>
<evidence type="ECO:0000256" key="2">
    <source>
        <dbReference type="ARBA" id="ARBA00022553"/>
    </source>
</evidence>
<evidence type="ECO:0000313" key="4">
    <source>
        <dbReference type="EMBL" id="MFF3568444.1"/>
    </source>
</evidence>
<proteinExistence type="predicted"/>
<accession>A0ABW6RZR8</accession>
<dbReference type="SMART" id="SM01294">
    <property type="entry name" value="PKS_PP_betabranch"/>
    <property type="match status" value="1"/>
</dbReference>
<dbReference type="InterPro" id="IPR036736">
    <property type="entry name" value="ACP-like_sf"/>
</dbReference>
<evidence type="ECO:0000259" key="3">
    <source>
        <dbReference type="PROSITE" id="PS50075"/>
    </source>
</evidence>
<organism evidence="4 5">
    <name type="scientific">Nocardia jiangxiensis</name>
    <dbReference type="NCBI Taxonomy" id="282685"/>
    <lineage>
        <taxon>Bacteria</taxon>
        <taxon>Bacillati</taxon>
        <taxon>Actinomycetota</taxon>
        <taxon>Actinomycetes</taxon>
        <taxon>Mycobacteriales</taxon>
        <taxon>Nocardiaceae</taxon>
        <taxon>Nocardia</taxon>
    </lineage>
</organism>
<comment type="caution">
    <text evidence="4">The sequence shown here is derived from an EMBL/GenBank/DDBJ whole genome shotgun (WGS) entry which is preliminary data.</text>
</comment>
<dbReference type="InterPro" id="IPR009081">
    <property type="entry name" value="PP-bd_ACP"/>
</dbReference>
<dbReference type="InterPro" id="IPR020806">
    <property type="entry name" value="PKS_PP-bd"/>
</dbReference>
<dbReference type="Proteomes" id="UP001601992">
    <property type="component" value="Unassembled WGS sequence"/>
</dbReference>
<protein>
    <submittedName>
        <fullName evidence="4">Acyl carrier protein</fullName>
    </submittedName>
</protein>
<dbReference type="RefSeq" id="WP_051193949.1">
    <property type="nucleotide sequence ID" value="NZ_JBIAQY010000003.1"/>
</dbReference>
<gene>
    <name evidence="4" type="ORF">ACFYXQ_11795</name>
</gene>
<dbReference type="EMBL" id="JBIAQY010000003">
    <property type="protein sequence ID" value="MFF3568444.1"/>
    <property type="molecule type" value="Genomic_DNA"/>
</dbReference>
<dbReference type="SMART" id="SM00823">
    <property type="entry name" value="PKS_PP"/>
    <property type="match status" value="1"/>
</dbReference>
<dbReference type="Pfam" id="PF00550">
    <property type="entry name" value="PP-binding"/>
    <property type="match status" value="1"/>
</dbReference>
<name>A0ABW6RZR8_9NOCA</name>
<dbReference type="Gene3D" id="1.10.1200.10">
    <property type="entry name" value="ACP-like"/>
    <property type="match status" value="1"/>
</dbReference>
<sequence length="89" mass="9430">MRQRSSVEGRSTGHRSDLTSAAVTAIAELLGVPADTVSVGTPFNDLGLSSVQLARLTAVLEDALGVEVSLTDLFDHSDIDRLVEHLATR</sequence>